<organism evidence="1 2">
    <name type="scientific">Cercopithifilaria johnstoni</name>
    <dbReference type="NCBI Taxonomy" id="2874296"/>
    <lineage>
        <taxon>Eukaryota</taxon>
        <taxon>Metazoa</taxon>
        <taxon>Ecdysozoa</taxon>
        <taxon>Nematoda</taxon>
        <taxon>Chromadorea</taxon>
        <taxon>Rhabditida</taxon>
        <taxon>Spirurina</taxon>
        <taxon>Spiruromorpha</taxon>
        <taxon>Filarioidea</taxon>
        <taxon>Onchocercidae</taxon>
        <taxon>Cercopithifilaria</taxon>
    </lineage>
</organism>
<name>A0A8J2Q8T2_9BILA</name>
<dbReference type="EMBL" id="CAKAEH010001697">
    <property type="protein sequence ID" value="CAG9538743.1"/>
    <property type="molecule type" value="Genomic_DNA"/>
</dbReference>
<comment type="caution">
    <text evidence="1">The sequence shown here is derived from an EMBL/GenBank/DDBJ whole genome shotgun (WGS) entry which is preliminary data.</text>
</comment>
<dbReference type="OrthoDB" id="17328at2759"/>
<evidence type="ECO:0000313" key="1">
    <source>
        <dbReference type="EMBL" id="CAG9538743.1"/>
    </source>
</evidence>
<proteinExistence type="predicted"/>
<gene>
    <name evidence="1" type="ORF">CJOHNSTONI_LOCUS8417</name>
</gene>
<accession>A0A8J2Q8T2</accession>
<evidence type="ECO:0000313" key="2">
    <source>
        <dbReference type="Proteomes" id="UP000746747"/>
    </source>
</evidence>
<protein>
    <submittedName>
        <fullName evidence="1">Uncharacterized protein</fullName>
    </submittedName>
</protein>
<dbReference type="Proteomes" id="UP000746747">
    <property type="component" value="Unassembled WGS sequence"/>
</dbReference>
<sequence length="69" mass="7609">MNVIWDHALGGINYSITEIGGPQCVEFLPLWQRVAETLVLVPLGIYGIIISSRNLEVLSVIMLSYSASF</sequence>
<keyword evidence="2" id="KW-1185">Reference proteome</keyword>
<reference evidence="1" key="1">
    <citation type="submission" date="2021-09" db="EMBL/GenBank/DDBJ databases">
        <authorList>
            <consortium name="Pathogen Informatics"/>
        </authorList>
    </citation>
    <scope>NUCLEOTIDE SEQUENCE</scope>
</reference>
<dbReference type="AlphaFoldDB" id="A0A8J2Q8T2"/>